<keyword evidence="7 10" id="KW-0378">Hydrolase</keyword>
<dbReference type="GO" id="GO:0003677">
    <property type="term" value="F:DNA binding"/>
    <property type="evidence" value="ECO:0007669"/>
    <property type="project" value="UniProtKB-KW"/>
</dbReference>
<keyword evidence="5 10" id="KW-0680">Restriction system</keyword>
<dbReference type="SUPFAM" id="SSF52540">
    <property type="entry name" value="P-loop containing nucleoside triphosphate hydrolases"/>
    <property type="match status" value="2"/>
</dbReference>
<dbReference type="PANTHER" id="PTHR30195">
    <property type="entry name" value="TYPE I SITE-SPECIFIC DEOXYRIBONUCLEASE PROTEIN SUBUNIT M AND R"/>
    <property type="match status" value="1"/>
</dbReference>
<dbReference type="AlphaFoldDB" id="A0A243W629"/>
<dbReference type="InterPro" id="IPR055180">
    <property type="entry name" value="HsdR_RecA-like_helicase_dom_2"/>
</dbReference>
<comment type="function">
    <text evidence="10">Subunit R is required for both nuclease and ATPase activities, but not for modification.</text>
</comment>
<dbReference type="EC" id="3.1.21.3" evidence="10"/>
<keyword evidence="4 10" id="KW-0547">Nucleotide-binding</keyword>
<dbReference type="RefSeq" id="WP_086597141.1">
    <property type="nucleotide sequence ID" value="NZ_MTSE01000034.1"/>
</dbReference>
<name>A0A243W629_9BACT</name>
<organism evidence="12 13">
    <name type="scientific">Hymenobacter crusticola</name>
    <dbReference type="NCBI Taxonomy" id="1770526"/>
    <lineage>
        <taxon>Bacteria</taxon>
        <taxon>Pseudomonadati</taxon>
        <taxon>Bacteroidota</taxon>
        <taxon>Cytophagia</taxon>
        <taxon>Cytophagales</taxon>
        <taxon>Hymenobacteraceae</taxon>
        <taxon>Hymenobacter</taxon>
    </lineage>
</organism>
<keyword evidence="8 10" id="KW-0067">ATP-binding</keyword>
<keyword evidence="9 10" id="KW-0238">DNA-binding</keyword>
<dbReference type="GO" id="GO:0009307">
    <property type="term" value="P:DNA restriction-modification system"/>
    <property type="evidence" value="ECO:0007669"/>
    <property type="project" value="UniProtKB-KW"/>
</dbReference>
<evidence type="ECO:0000256" key="8">
    <source>
        <dbReference type="ARBA" id="ARBA00022840"/>
    </source>
</evidence>
<protein>
    <recommendedName>
        <fullName evidence="10">Type I restriction enzyme endonuclease subunit</fullName>
        <shortName evidence="10">R protein</shortName>
        <ecNumber evidence="10">3.1.21.3</ecNumber>
    </recommendedName>
</protein>
<evidence type="ECO:0000256" key="10">
    <source>
        <dbReference type="RuleBase" id="RU364115"/>
    </source>
</evidence>
<accession>A0A243W629</accession>
<dbReference type="InterPro" id="IPR007409">
    <property type="entry name" value="Restrct_endonuc_type1_HsdR_N"/>
</dbReference>
<dbReference type="Proteomes" id="UP000194873">
    <property type="component" value="Unassembled WGS sequence"/>
</dbReference>
<evidence type="ECO:0000256" key="5">
    <source>
        <dbReference type="ARBA" id="ARBA00022747"/>
    </source>
</evidence>
<dbReference type="PROSITE" id="PS51192">
    <property type="entry name" value="HELICASE_ATP_BIND_1"/>
    <property type="match status" value="1"/>
</dbReference>
<dbReference type="InterPro" id="IPR040980">
    <property type="entry name" value="SWI2_SNF2"/>
</dbReference>
<evidence type="ECO:0000256" key="6">
    <source>
        <dbReference type="ARBA" id="ARBA00022759"/>
    </source>
</evidence>
<dbReference type="Pfam" id="PF22679">
    <property type="entry name" value="T1R_D3-like"/>
    <property type="match status" value="1"/>
</dbReference>
<comment type="catalytic activity">
    <reaction evidence="1 10">
        <text>Endonucleolytic cleavage of DNA to give random double-stranded fragments with terminal 5'-phosphates, ATP is simultaneously hydrolyzed.</text>
        <dbReference type="EC" id="3.1.21.3"/>
    </reaction>
</comment>
<dbReference type="GO" id="GO:0005524">
    <property type="term" value="F:ATP binding"/>
    <property type="evidence" value="ECO:0007669"/>
    <property type="project" value="UniProtKB-KW"/>
</dbReference>
<dbReference type="InterPro" id="IPR051268">
    <property type="entry name" value="Type-I_R_enzyme_R_subunit"/>
</dbReference>
<dbReference type="Gene3D" id="3.90.1570.50">
    <property type="match status" value="1"/>
</dbReference>
<dbReference type="NCBIfam" id="TIGR00348">
    <property type="entry name" value="hsdR"/>
    <property type="match status" value="1"/>
</dbReference>
<proteinExistence type="inferred from homology"/>
<dbReference type="CDD" id="cd18030">
    <property type="entry name" value="DEXHc_RE_I_HsdR"/>
    <property type="match status" value="1"/>
</dbReference>
<dbReference type="Gene3D" id="3.40.50.300">
    <property type="entry name" value="P-loop containing nucleotide triphosphate hydrolases"/>
    <property type="match status" value="2"/>
</dbReference>
<dbReference type="InterPro" id="IPR027417">
    <property type="entry name" value="P-loop_NTPase"/>
</dbReference>
<reference evidence="12 13" key="1">
    <citation type="submission" date="2017-01" db="EMBL/GenBank/DDBJ databases">
        <title>A new Hymenobacter.</title>
        <authorList>
            <person name="Liang Y."/>
            <person name="Feng F."/>
        </authorList>
    </citation>
    <scope>NUCLEOTIDE SEQUENCE [LARGE SCALE GENOMIC DNA]</scope>
    <source>
        <strain evidence="12">MIMBbqt21</strain>
    </source>
</reference>
<dbReference type="Pfam" id="PF04313">
    <property type="entry name" value="HSDR_N"/>
    <property type="match status" value="1"/>
</dbReference>
<evidence type="ECO:0000313" key="13">
    <source>
        <dbReference type="Proteomes" id="UP000194873"/>
    </source>
</evidence>
<dbReference type="GO" id="GO:0009035">
    <property type="term" value="F:type I site-specific deoxyribonuclease activity"/>
    <property type="evidence" value="ECO:0007669"/>
    <property type="project" value="UniProtKB-EC"/>
</dbReference>
<dbReference type="OrthoDB" id="9758243at2"/>
<dbReference type="SMART" id="SM00487">
    <property type="entry name" value="DEXDc"/>
    <property type="match status" value="1"/>
</dbReference>
<dbReference type="InterPro" id="IPR014001">
    <property type="entry name" value="Helicase_ATP-bd"/>
</dbReference>
<sequence>MSEWSAVQEPMLNYAQAIGWVRLEAADAEVLRGGPHEPFFTKLLTDQLLKLNPGVLDAARAADVVRRLRLLPATLEGNREALSWMRGERSVYVPAEKRERSVRVIDFDNASENLYHVTPEWRHQGTRYLNRADVVYLINGLPVAVSELKNAAKKDGIAEGITQVRRYHQETPEMMLWPQVFGVSELLALWYGATWSHARKNIHNWKDDAPEAISYEQKVRGFFAPERVLRVLREYVLFLEKEDVLTKVLLRQHQTTAVEKAVARAQDPERHRGLLWHTQGSGKTLTMIGIARHLLARSLFGEKPTVLLLLDRNELESQTVGNLEAAGFHNPRVARTKRDMQQLLTDDNRGLIVAMIHKFDDIPASLNLRRSIVVLVDEAHRTTGGDLGTYLLAALPNATFLGFTGTPVDNLAHGRGTFKVFGSDDEQGYLHKYSIGESIADGTTVRLHYQLAPSELRVDRATLEKEFLSLTEAEGVADQAEVDAILSRAVTLKEMLKAPGRVAQIANFVAEHFQENVQPLGYKAFLVAPDREGCVFYKQGLDKLLPPEYSTVVISAAHNDDELLKQYYLTGPQEKDVRKAFLRRNENPQILIVTEKLLTGFDAPLLYCLYLDKPMRDHVLLQTIARVNRPYEVDGQEKPCGLVIDFVGIFERLEKALAFDSDVVASVIENVDVLKDLFRRQLADPGANYLVHARGWNDKDKERAITAFADKEVRKEFFRYYRQLSSLYEILSPDAFLRPYLKDYEALGMLYVLIRNAYASTPYVDQDLTAKTRALLRQHTSVSALELPNQIHVLGPNELALLKDSEDDDHIKVLNLRKALATAVDAERDQNPFVVGIGERAESLAQLYEDRQLTTQEVLAAFVALTQEKVNGSEEQKNLGLDGNQYAIFGAVRTMLPTVLPAQALALDALFRQYPHAGWDSQQTSNLRSALYKALLPLIGAGKMIELTTKLLMLKRVPVLTSETFQTATYSVEND</sequence>
<evidence type="ECO:0000256" key="2">
    <source>
        <dbReference type="ARBA" id="ARBA00008598"/>
    </source>
</evidence>
<comment type="similarity">
    <text evidence="2 10">Belongs to the HsdR family.</text>
</comment>
<evidence type="ECO:0000313" key="12">
    <source>
        <dbReference type="EMBL" id="OUJ69395.1"/>
    </source>
</evidence>
<evidence type="ECO:0000259" key="11">
    <source>
        <dbReference type="PROSITE" id="PS51192"/>
    </source>
</evidence>
<evidence type="ECO:0000256" key="3">
    <source>
        <dbReference type="ARBA" id="ARBA00022722"/>
    </source>
</evidence>
<dbReference type="EMBL" id="MTSE01000034">
    <property type="protein sequence ID" value="OUJ69395.1"/>
    <property type="molecule type" value="Genomic_DNA"/>
</dbReference>
<keyword evidence="6" id="KW-0255">Endonuclease</keyword>
<keyword evidence="3" id="KW-0540">Nuclease</keyword>
<comment type="subunit">
    <text evidence="10">The type I restriction/modification system is composed of three polypeptides R, M and S.</text>
</comment>
<dbReference type="Pfam" id="PF18766">
    <property type="entry name" value="SWI2_SNF2"/>
    <property type="match status" value="1"/>
</dbReference>
<dbReference type="InterPro" id="IPR004473">
    <property type="entry name" value="Restrct_endonuc_typeI_HsdR"/>
</dbReference>
<dbReference type="CDD" id="cd22332">
    <property type="entry name" value="HsdR_N"/>
    <property type="match status" value="1"/>
</dbReference>
<dbReference type="CDD" id="cd18800">
    <property type="entry name" value="SF2_C_EcoR124I-like"/>
    <property type="match status" value="1"/>
</dbReference>
<evidence type="ECO:0000256" key="9">
    <source>
        <dbReference type="ARBA" id="ARBA00023125"/>
    </source>
</evidence>
<evidence type="ECO:0000256" key="1">
    <source>
        <dbReference type="ARBA" id="ARBA00000851"/>
    </source>
</evidence>
<evidence type="ECO:0000256" key="7">
    <source>
        <dbReference type="ARBA" id="ARBA00022801"/>
    </source>
</evidence>
<keyword evidence="13" id="KW-1185">Reference proteome</keyword>
<dbReference type="PANTHER" id="PTHR30195:SF15">
    <property type="entry name" value="TYPE I RESTRICTION ENZYME HINDI ENDONUCLEASE SUBUNIT"/>
    <property type="match status" value="1"/>
</dbReference>
<gene>
    <name evidence="12" type="ORF">BXP70_26525</name>
</gene>
<feature type="domain" description="Helicase ATP-binding" evidence="11">
    <location>
        <begin position="264"/>
        <end position="425"/>
    </location>
</feature>
<evidence type="ECO:0000256" key="4">
    <source>
        <dbReference type="ARBA" id="ARBA00022741"/>
    </source>
</evidence>
<comment type="caution">
    <text evidence="12">The sequence shown here is derived from an EMBL/GenBank/DDBJ whole genome shotgun (WGS) entry which is preliminary data.</text>
</comment>